<dbReference type="Pfam" id="PF13489">
    <property type="entry name" value="Methyltransf_23"/>
    <property type="match status" value="1"/>
</dbReference>
<name>A0ABV8AH59_9FLAO</name>
<gene>
    <name evidence="1" type="ORF">ACFOSX_08650</name>
</gene>
<keyword evidence="1" id="KW-0489">Methyltransferase</keyword>
<keyword evidence="2" id="KW-1185">Reference proteome</keyword>
<dbReference type="RefSeq" id="WP_386099315.1">
    <property type="nucleotide sequence ID" value="NZ_JBHSAT010000004.1"/>
</dbReference>
<evidence type="ECO:0000313" key="1">
    <source>
        <dbReference type="EMBL" id="MFC3877298.1"/>
    </source>
</evidence>
<organism evidence="1 2">
    <name type="scientific">Winogradskyella maritima</name>
    <dbReference type="NCBI Taxonomy" id="1517766"/>
    <lineage>
        <taxon>Bacteria</taxon>
        <taxon>Pseudomonadati</taxon>
        <taxon>Bacteroidota</taxon>
        <taxon>Flavobacteriia</taxon>
        <taxon>Flavobacteriales</taxon>
        <taxon>Flavobacteriaceae</taxon>
        <taxon>Winogradskyella</taxon>
    </lineage>
</organism>
<dbReference type="InterPro" id="IPR029063">
    <property type="entry name" value="SAM-dependent_MTases_sf"/>
</dbReference>
<comment type="caution">
    <text evidence="1">The sequence shown here is derived from an EMBL/GenBank/DDBJ whole genome shotgun (WGS) entry which is preliminary data.</text>
</comment>
<evidence type="ECO:0000313" key="2">
    <source>
        <dbReference type="Proteomes" id="UP001595812"/>
    </source>
</evidence>
<sequence length="245" mass="28342">MNKINYKHRSTIHNPKDALTILPFILDVTKSKTIIDVGCGNGSWLNAAKKLGANEVFGVDGIEVAEEELLISKSEFLKYDLSTSLNLNKKYDLAISLEVAEHLPESSAVTFIQTLCNHSDVILFSAAIPNQGGDHHFNEQWPEYWEKLFKKNNYLAYDFIRPKIWNNKEIFWWYKQNTLLYIKKGHSIIDSLDNSQKRPLSMVHPELYSRKMDKPEHLTSNIELIRLIKKTLKILTKRYLGYGKS</sequence>
<protein>
    <submittedName>
        <fullName evidence="1">Class I SAM-dependent methyltransferase</fullName>
        <ecNumber evidence="1">2.1.1.222</ecNumber>
        <ecNumber evidence="1">2.1.1.64</ecNumber>
    </submittedName>
</protein>
<dbReference type="GO" id="GO:0032259">
    <property type="term" value="P:methylation"/>
    <property type="evidence" value="ECO:0007669"/>
    <property type="project" value="UniProtKB-KW"/>
</dbReference>
<dbReference type="EMBL" id="JBHSAT010000004">
    <property type="protein sequence ID" value="MFC3877298.1"/>
    <property type="molecule type" value="Genomic_DNA"/>
</dbReference>
<dbReference type="CDD" id="cd02440">
    <property type="entry name" value="AdoMet_MTases"/>
    <property type="match status" value="1"/>
</dbReference>
<dbReference type="Gene3D" id="3.40.50.150">
    <property type="entry name" value="Vaccinia Virus protein VP39"/>
    <property type="match status" value="1"/>
</dbReference>
<proteinExistence type="predicted"/>
<dbReference type="GO" id="GO:0102208">
    <property type="term" value="F:2-polyprenyl-6-hydroxyphenol methylase activity"/>
    <property type="evidence" value="ECO:0007669"/>
    <property type="project" value="UniProtKB-EC"/>
</dbReference>
<accession>A0ABV8AH59</accession>
<dbReference type="GO" id="GO:0061542">
    <property type="term" value="F:3-demethylubiquinol 3-O-methyltransferase activity"/>
    <property type="evidence" value="ECO:0007669"/>
    <property type="project" value="UniProtKB-EC"/>
</dbReference>
<reference evidence="2" key="1">
    <citation type="journal article" date="2019" name="Int. J. Syst. Evol. Microbiol.">
        <title>The Global Catalogue of Microorganisms (GCM) 10K type strain sequencing project: providing services to taxonomists for standard genome sequencing and annotation.</title>
        <authorList>
            <consortium name="The Broad Institute Genomics Platform"/>
            <consortium name="The Broad Institute Genome Sequencing Center for Infectious Disease"/>
            <person name="Wu L."/>
            <person name="Ma J."/>
        </authorList>
    </citation>
    <scope>NUCLEOTIDE SEQUENCE [LARGE SCALE GENOMIC DNA]</scope>
    <source>
        <strain evidence="2">CECT 8979</strain>
    </source>
</reference>
<keyword evidence="1" id="KW-0808">Transferase</keyword>
<dbReference type="EC" id="2.1.1.64" evidence="1"/>
<dbReference type="SUPFAM" id="SSF53335">
    <property type="entry name" value="S-adenosyl-L-methionine-dependent methyltransferases"/>
    <property type="match status" value="1"/>
</dbReference>
<dbReference type="Proteomes" id="UP001595812">
    <property type="component" value="Unassembled WGS sequence"/>
</dbReference>
<dbReference type="EC" id="2.1.1.222" evidence="1"/>